<reference evidence="13" key="1">
    <citation type="journal article" date="2011" name="BMC Evol. Biol.">
        <title>Ten new complete mitochondrial genomes of pulmonates (Mollusca: Gastropoda) and their impact on phylogenetic relationships.</title>
        <authorList>
            <person name="White T.R."/>
            <person name="Conrad M.M."/>
            <person name="Tseng R."/>
            <person name="Balayan S."/>
            <person name="Golding R."/>
            <person name="de Frias Martins A.M."/>
            <person name="Dayrat B.A."/>
        </authorList>
    </citation>
    <scope>NUCLEOTIDE SEQUENCE</scope>
</reference>
<dbReference type="GO" id="GO:0015078">
    <property type="term" value="F:proton transmembrane transporter activity"/>
    <property type="evidence" value="ECO:0007669"/>
    <property type="project" value="InterPro"/>
</dbReference>
<evidence type="ECO:0000256" key="7">
    <source>
        <dbReference type="ARBA" id="ARBA00022989"/>
    </source>
</evidence>
<evidence type="ECO:0000256" key="9">
    <source>
        <dbReference type="ARBA" id="ARBA00023128"/>
    </source>
</evidence>
<geneLocation type="mitochondrion" evidence="13"/>
<reference evidence="13" key="2">
    <citation type="submission" date="2011-08" db="EMBL/GenBank/DDBJ databases">
        <authorList>
            <person name="Dayrat B."/>
        </authorList>
    </citation>
    <scope>NUCLEOTIDE SEQUENCE</scope>
</reference>
<dbReference type="AlphaFoldDB" id="G8HTF9"/>
<dbReference type="InterPro" id="IPR001421">
    <property type="entry name" value="ATP8_metazoa"/>
</dbReference>
<comment type="subcellular location">
    <subcellularLocation>
        <location evidence="1 11">Mitochondrion membrane</location>
        <topology evidence="1 11">Single-pass membrane protein</topology>
    </subcellularLocation>
</comment>
<evidence type="ECO:0000256" key="3">
    <source>
        <dbReference type="ARBA" id="ARBA00022448"/>
    </source>
</evidence>
<keyword evidence="12" id="KW-0732">Signal</keyword>
<comment type="similarity">
    <text evidence="2 11">Belongs to the ATPase protein 8 family.</text>
</comment>
<evidence type="ECO:0000256" key="5">
    <source>
        <dbReference type="ARBA" id="ARBA00022692"/>
    </source>
</evidence>
<keyword evidence="6 11" id="KW-0375">Hydrogen ion transport</keyword>
<keyword evidence="10" id="KW-0472">Membrane</keyword>
<evidence type="ECO:0000256" key="2">
    <source>
        <dbReference type="ARBA" id="ARBA00008892"/>
    </source>
</evidence>
<dbReference type="Pfam" id="PF00895">
    <property type="entry name" value="ATP-synt_8"/>
    <property type="match status" value="1"/>
</dbReference>
<protein>
    <recommendedName>
        <fullName evidence="11">ATP synthase complex subunit 8</fullName>
    </recommendedName>
</protein>
<evidence type="ECO:0000256" key="11">
    <source>
        <dbReference type="RuleBase" id="RU003661"/>
    </source>
</evidence>
<dbReference type="EMBL" id="JN632509">
    <property type="protein sequence ID" value="AEQ93937.1"/>
    <property type="molecule type" value="Genomic_DNA"/>
</dbReference>
<name>G8HTF9_9EUPU</name>
<evidence type="ECO:0000256" key="1">
    <source>
        <dbReference type="ARBA" id="ARBA00004304"/>
    </source>
</evidence>
<proteinExistence type="inferred from homology"/>
<gene>
    <name evidence="13" type="primary">atp8</name>
</gene>
<evidence type="ECO:0000256" key="4">
    <source>
        <dbReference type="ARBA" id="ARBA00022547"/>
    </source>
</evidence>
<keyword evidence="3 11" id="KW-0813">Transport</keyword>
<organism evidence="13">
    <name type="scientific">Trimusculus reticulatus</name>
    <dbReference type="NCBI Taxonomy" id="981059"/>
    <lineage>
        <taxon>Eukaryota</taxon>
        <taxon>Metazoa</taxon>
        <taxon>Spiralia</taxon>
        <taxon>Lophotrochozoa</taxon>
        <taxon>Mollusca</taxon>
        <taxon>Gastropoda</taxon>
        <taxon>Heterobranchia</taxon>
        <taxon>Euthyneura</taxon>
        <taxon>Panpulmonata</taxon>
        <taxon>Eupulmonata</taxon>
        <taxon>Ellobiida</taxon>
        <taxon>Trimusculoidea</taxon>
        <taxon>Trimusculidae</taxon>
        <taxon>Trimusculus</taxon>
    </lineage>
</organism>
<dbReference type="GO" id="GO:0015986">
    <property type="term" value="P:proton motive force-driven ATP synthesis"/>
    <property type="evidence" value="ECO:0007669"/>
    <property type="project" value="InterPro"/>
</dbReference>
<dbReference type="CTD" id="4509"/>
<feature type="chain" id="PRO_5003510294" description="ATP synthase complex subunit 8" evidence="12">
    <location>
        <begin position="27"/>
        <end position="61"/>
    </location>
</feature>
<dbReference type="GO" id="GO:0045259">
    <property type="term" value="C:proton-transporting ATP synthase complex"/>
    <property type="evidence" value="ECO:0007669"/>
    <property type="project" value="UniProtKB-KW"/>
</dbReference>
<evidence type="ECO:0000256" key="6">
    <source>
        <dbReference type="ARBA" id="ARBA00022781"/>
    </source>
</evidence>
<dbReference type="RefSeq" id="YP_004935112.1">
    <property type="nucleotide sequence ID" value="NC_016193.1"/>
</dbReference>
<sequence>MPQLSPTLGYLVFALVLLCLLMMAVSLKTTSQPLHSNPKSKLSSVKKAFIIFSSWDGSLNA</sequence>
<keyword evidence="5 11" id="KW-0812">Transmembrane</keyword>
<dbReference type="GeneID" id="11341366"/>
<evidence type="ECO:0000256" key="10">
    <source>
        <dbReference type="ARBA" id="ARBA00023136"/>
    </source>
</evidence>
<keyword evidence="9 11" id="KW-0496">Mitochondrion</keyword>
<accession>G8HTF9</accession>
<dbReference type="GO" id="GO:0031966">
    <property type="term" value="C:mitochondrial membrane"/>
    <property type="evidence" value="ECO:0007669"/>
    <property type="project" value="UniProtKB-SubCell"/>
</dbReference>
<evidence type="ECO:0000256" key="12">
    <source>
        <dbReference type="SAM" id="SignalP"/>
    </source>
</evidence>
<keyword evidence="7" id="KW-1133">Transmembrane helix</keyword>
<keyword evidence="4 11" id="KW-0138">CF(0)</keyword>
<evidence type="ECO:0000313" key="13">
    <source>
        <dbReference type="EMBL" id="AEQ93937.1"/>
    </source>
</evidence>
<evidence type="ECO:0000256" key="8">
    <source>
        <dbReference type="ARBA" id="ARBA00023065"/>
    </source>
</evidence>
<keyword evidence="8 11" id="KW-0406">Ion transport</keyword>
<feature type="signal peptide" evidence="12">
    <location>
        <begin position="1"/>
        <end position="26"/>
    </location>
</feature>